<protein>
    <submittedName>
        <fullName evidence="1">Uncharacterized protein</fullName>
    </submittedName>
</protein>
<gene>
    <name evidence="1" type="ORF">UFOVP116_176</name>
</gene>
<proteinExistence type="predicted"/>
<reference evidence="1" key="1">
    <citation type="submission" date="2020-04" db="EMBL/GenBank/DDBJ databases">
        <authorList>
            <person name="Chiriac C."/>
            <person name="Salcher M."/>
            <person name="Ghai R."/>
            <person name="Kavagutti S V."/>
        </authorList>
    </citation>
    <scope>NUCLEOTIDE SEQUENCE</scope>
</reference>
<accession>A0A6J5L9C1</accession>
<organism evidence="1">
    <name type="scientific">uncultured Caudovirales phage</name>
    <dbReference type="NCBI Taxonomy" id="2100421"/>
    <lineage>
        <taxon>Viruses</taxon>
        <taxon>Duplodnaviria</taxon>
        <taxon>Heunggongvirae</taxon>
        <taxon>Uroviricota</taxon>
        <taxon>Caudoviricetes</taxon>
        <taxon>Peduoviridae</taxon>
        <taxon>Maltschvirus</taxon>
        <taxon>Maltschvirus maltsch</taxon>
    </lineage>
</organism>
<evidence type="ECO:0000313" key="1">
    <source>
        <dbReference type="EMBL" id="CAB4129913.1"/>
    </source>
</evidence>
<name>A0A6J5L9C1_9CAUD</name>
<dbReference type="EMBL" id="LR796237">
    <property type="protein sequence ID" value="CAB4129913.1"/>
    <property type="molecule type" value="Genomic_DNA"/>
</dbReference>
<sequence>MTTYTPDAWVVLDISSDTTEPIRKILAGWYGGYANGDSWKLSSGVTNTTEYPERYEFLNESGSLYICYKGSQRLTGLTGSVLAGWREQILDQSIKVEIVDFPDFDK</sequence>